<dbReference type="STRING" id="687842.ASU31_05270"/>
<dbReference type="CDD" id="cd04301">
    <property type="entry name" value="NAT_SF"/>
    <property type="match status" value="1"/>
</dbReference>
<dbReference type="GO" id="GO:0016747">
    <property type="term" value="F:acyltransferase activity, transferring groups other than amino-acyl groups"/>
    <property type="evidence" value="ECO:0007669"/>
    <property type="project" value="InterPro"/>
</dbReference>
<dbReference type="InterPro" id="IPR016181">
    <property type="entry name" value="Acyl_CoA_acyltransferase"/>
</dbReference>
<dbReference type="PROSITE" id="PS51186">
    <property type="entry name" value="GNAT"/>
    <property type="match status" value="1"/>
</dbReference>
<protein>
    <submittedName>
        <fullName evidence="2">Acetyltransferase</fullName>
    </submittedName>
</protein>
<accession>A0A0T5VTF5</accession>
<evidence type="ECO:0000259" key="1">
    <source>
        <dbReference type="PROSITE" id="PS51186"/>
    </source>
</evidence>
<dbReference type="EMBL" id="LMZQ01000003">
    <property type="protein sequence ID" value="KRT17085.1"/>
    <property type="molecule type" value="Genomic_DNA"/>
</dbReference>
<feature type="domain" description="N-acetyltransferase" evidence="1">
    <location>
        <begin position="14"/>
        <end position="172"/>
    </location>
</feature>
<organism evidence="2 3">
    <name type="scientific">Pedobacter ginsenosidimutans</name>
    <dbReference type="NCBI Taxonomy" id="687842"/>
    <lineage>
        <taxon>Bacteria</taxon>
        <taxon>Pseudomonadati</taxon>
        <taxon>Bacteroidota</taxon>
        <taxon>Sphingobacteriia</taxon>
        <taxon>Sphingobacteriales</taxon>
        <taxon>Sphingobacteriaceae</taxon>
        <taxon>Pedobacter</taxon>
    </lineage>
</organism>
<sequence length="179" mass="20688">MNFDLQPTLANDLITLVPLKEENFEALFAVASDPLIWEQHPNKDRYKRAVFENFFKGAIESKGAFIVYEKESNKIVGSSRYYELNETDHSVAVGYTFIAREFWGKGHNKALKTLMFDYAFQFVDKVILHIGATNFRSQKAVEKLGALKIAELEVAYYGEPLKWNFVYQIDKDKWVNKAS</sequence>
<keyword evidence="2" id="KW-0808">Transferase</keyword>
<proteinExistence type="predicted"/>
<name>A0A0T5VTF5_9SPHI</name>
<dbReference type="Pfam" id="PF13302">
    <property type="entry name" value="Acetyltransf_3"/>
    <property type="match status" value="1"/>
</dbReference>
<dbReference type="RefSeq" id="WP_057931332.1">
    <property type="nucleotide sequence ID" value="NZ_LMZQ01000003.1"/>
</dbReference>
<dbReference type="OrthoDB" id="9795199at2"/>
<dbReference type="Proteomes" id="UP000051950">
    <property type="component" value="Unassembled WGS sequence"/>
</dbReference>
<evidence type="ECO:0000313" key="3">
    <source>
        <dbReference type="Proteomes" id="UP000051950"/>
    </source>
</evidence>
<dbReference type="PANTHER" id="PTHR43610:SF1">
    <property type="entry name" value="N-ACETYLTRANSFERASE DOMAIN-CONTAINING PROTEIN"/>
    <property type="match status" value="1"/>
</dbReference>
<reference evidence="2 3" key="1">
    <citation type="submission" date="2015-11" db="EMBL/GenBank/DDBJ databases">
        <title>Sequence of Pedobacter ginsenosidimutans.</title>
        <authorList>
            <person name="Carson E."/>
            <person name="Keyser V."/>
            <person name="Newman J."/>
            <person name="Miller J."/>
        </authorList>
    </citation>
    <scope>NUCLEOTIDE SEQUENCE [LARGE SCALE GENOMIC DNA]</scope>
    <source>
        <strain evidence="2 3">KACC 14530</strain>
    </source>
</reference>
<evidence type="ECO:0000313" key="2">
    <source>
        <dbReference type="EMBL" id="KRT17085.1"/>
    </source>
</evidence>
<dbReference type="InterPro" id="IPR000182">
    <property type="entry name" value="GNAT_dom"/>
</dbReference>
<dbReference type="PANTHER" id="PTHR43610">
    <property type="entry name" value="BLL6696 PROTEIN"/>
    <property type="match status" value="1"/>
</dbReference>
<dbReference type="AlphaFoldDB" id="A0A0T5VTF5"/>
<dbReference type="Gene3D" id="3.40.630.30">
    <property type="match status" value="1"/>
</dbReference>
<gene>
    <name evidence="2" type="ORF">ASU31_05270</name>
</gene>
<dbReference type="SUPFAM" id="SSF55729">
    <property type="entry name" value="Acyl-CoA N-acyltransferases (Nat)"/>
    <property type="match status" value="1"/>
</dbReference>
<comment type="caution">
    <text evidence="2">The sequence shown here is derived from an EMBL/GenBank/DDBJ whole genome shotgun (WGS) entry which is preliminary data.</text>
</comment>
<keyword evidence="3" id="KW-1185">Reference proteome</keyword>